<dbReference type="AlphaFoldDB" id="A0A8D8M6L2"/>
<name>A0A8D8M6L2_9HEMI</name>
<sequence length="154" mass="17766">MIVTMQIIFTIALKENIDGMLNTLTRIAVIVSMRIELMLEVRTITLVKEIVIVKATTVIKTKILIVTLTNILVIIIINEIESFRTIDLRDIKHLKKRVKIKIEKTRMEKLPTENITKIVIVTLTRLKVKLTKSKPLVESTRRFAQLWVVAHGKE</sequence>
<reference evidence="1" key="1">
    <citation type="submission" date="2021-05" db="EMBL/GenBank/DDBJ databases">
        <authorList>
            <person name="Alioto T."/>
            <person name="Alioto T."/>
            <person name="Gomez Garrido J."/>
        </authorList>
    </citation>
    <scope>NUCLEOTIDE SEQUENCE</scope>
</reference>
<proteinExistence type="predicted"/>
<organism evidence="1">
    <name type="scientific">Cacopsylla melanoneura</name>
    <dbReference type="NCBI Taxonomy" id="428564"/>
    <lineage>
        <taxon>Eukaryota</taxon>
        <taxon>Metazoa</taxon>
        <taxon>Ecdysozoa</taxon>
        <taxon>Arthropoda</taxon>
        <taxon>Hexapoda</taxon>
        <taxon>Insecta</taxon>
        <taxon>Pterygota</taxon>
        <taxon>Neoptera</taxon>
        <taxon>Paraneoptera</taxon>
        <taxon>Hemiptera</taxon>
        <taxon>Sternorrhyncha</taxon>
        <taxon>Psylloidea</taxon>
        <taxon>Psyllidae</taxon>
        <taxon>Psyllinae</taxon>
        <taxon>Cacopsylla</taxon>
    </lineage>
</organism>
<accession>A0A8D8M6L2</accession>
<evidence type="ECO:0000313" key="1">
    <source>
        <dbReference type="EMBL" id="CAG6622984.1"/>
    </source>
</evidence>
<protein>
    <submittedName>
        <fullName evidence="1">Uncharacterized protein</fullName>
    </submittedName>
</protein>
<dbReference type="EMBL" id="HBUF01053824">
    <property type="protein sequence ID" value="CAG6622984.1"/>
    <property type="molecule type" value="Transcribed_RNA"/>
</dbReference>